<feature type="non-terminal residue" evidence="1">
    <location>
        <position position="93"/>
    </location>
</feature>
<evidence type="ECO:0000313" key="1">
    <source>
        <dbReference type="EMBL" id="GAH01160.1"/>
    </source>
</evidence>
<sequence>MGAGQYVPAMKDDRGNWDLRGHLNRLILIRENELRIFSQIFDEIGTPPHCARIPLIHSIEIVNVLRKFYDQERRVADLNNAYFATQFWNETNA</sequence>
<proteinExistence type="predicted"/>
<dbReference type="AlphaFoldDB" id="X1CYP3"/>
<reference evidence="1" key="1">
    <citation type="journal article" date="2014" name="Front. Microbiol.">
        <title>High frequency of phylogenetically diverse reductive dehalogenase-homologous genes in deep subseafloor sedimentary metagenomes.</title>
        <authorList>
            <person name="Kawai M."/>
            <person name="Futagami T."/>
            <person name="Toyoda A."/>
            <person name="Takaki Y."/>
            <person name="Nishi S."/>
            <person name="Hori S."/>
            <person name="Arai W."/>
            <person name="Tsubouchi T."/>
            <person name="Morono Y."/>
            <person name="Uchiyama I."/>
            <person name="Ito T."/>
            <person name="Fujiyama A."/>
            <person name="Inagaki F."/>
            <person name="Takami H."/>
        </authorList>
    </citation>
    <scope>NUCLEOTIDE SEQUENCE</scope>
    <source>
        <strain evidence="1">Expedition CK06-06</strain>
    </source>
</reference>
<gene>
    <name evidence="1" type="ORF">S01H4_39663</name>
</gene>
<dbReference type="EMBL" id="BART01021511">
    <property type="protein sequence ID" value="GAH01160.1"/>
    <property type="molecule type" value="Genomic_DNA"/>
</dbReference>
<name>X1CYP3_9ZZZZ</name>
<comment type="caution">
    <text evidence="1">The sequence shown here is derived from an EMBL/GenBank/DDBJ whole genome shotgun (WGS) entry which is preliminary data.</text>
</comment>
<accession>X1CYP3</accession>
<protein>
    <submittedName>
        <fullName evidence="1">Uncharacterized protein</fullName>
    </submittedName>
</protein>
<organism evidence="1">
    <name type="scientific">marine sediment metagenome</name>
    <dbReference type="NCBI Taxonomy" id="412755"/>
    <lineage>
        <taxon>unclassified sequences</taxon>
        <taxon>metagenomes</taxon>
        <taxon>ecological metagenomes</taxon>
    </lineage>
</organism>